<dbReference type="PANTHER" id="PTHR43405">
    <property type="entry name" value="GLYCOSYL HYDROLASE DIGH"/>
    <property type="match status" value="1"/>
</dbReference>
<dbReference type="RefSeq" id="WP_022607564.1">
    <property type="nucleotide sequence ID" value="NZ_ASSJ01000055.1"/>
</dbReference>
<dbReference type="PANTHER" id="PTHR43405:SF1">
    <property type="entry name" value="GLYCOSYL HYDROLASE DIGH"/>
    <property type="match status" value="1"/>
</dbReference>
<name>U5DJN5_9CHRO</name>
<keyword evidence="1" id="KW-0732">Signal</keyword>
<dbReference type="Proteomes" id="UP000016960">
    <property type="component" value="Unassembled WGS sequence"/>
</dbReference>
<dbReference type="InterPro" id="IPR052177">
    <property type="entry name" value="Divisome_Glycosyl_Hydrolase"/>
</dbReference>
<dbReference type="InParanoid" id="U5DJN5"/>
<dbReference type="AlphaFoldDB" id="U5DJN5"/>
<dbReference type="InterPro" id="IPR017853">
    <property type="entry name" value="GH"/>
</dbReference>
<dbReference type="eggNOG" id="COG1649">
    <property type="taxonomic scope" value="Bacteria"/>
</dbReference>
<dbReference type="EMBL" id="ASSJ01000055">
    <property type="protein sequence ID" value="ERN41102.1"/>
    <property type="molecule type" value="Genomic_DNA"/>
</dbReference>
<dbReference type="Gene3D" id="3.20.20.80">
    <property type="entry name" value="Glycosidases"/>
    <property type="match status" value="1"/>
</dbReference>
<sequence>MFGRIQRPHWLQFRKPHRFLALCFAAIATVYTLSFIYTTRSASAAYPAAELRGVWLTNVDSEILFSSKGTRDALDRLARLNFNTIYPTVWQNGYTLFPSQVTQSEYGVTVDPATSEGGRDMLAELVDGGHARGMTVIPWFEFGFMAPEDSELVRQHPDWLTNHYDGSFVQLKGDGTFRAVWLNPFNPEVQQFILDMVLETVKTYDVDGIQFDDHFSLPIDFGYDRLSIRRFEDSLHGVKLSDAQRAHQWTRWRANELTAFMQRLHDEVKAIHPDCIISLSPNPFLFALTSHLQNWFTWQELGLVDEVVLQVYRDDLQRFVSELDRPEIRLARARVPISIGILSGLKNRSTPINVVRAQVQAVRDRGFSGVSFFFYESLWRWARRESYFDRERALYQLFARPLSRPVIPTS</sequence>
<proteinExistence type="predicted"/>
<accession>U5DJN5</accession>
<gene>
    <name evidence="3" type="ORF">KR51_00023640</name>
</gene>
<evidence type="ECO:0000256" key="1">
    <source>
        <dbReference type="ARBA" id="ARBA00022729"/>
    </source>
</evidence>
<evidence type="ECO:0000313" key="4">
    <source>
        <dbReference type="Proteomes" id="UP000016960"/>
    </source>
</evidence>
<dbReference type="Pfam" id="PF02638">
    <property type="entry name" value="GHL10"/>
    <property type="match status" value="1"/>
</dbReference>
<comment type="caution">
    <text evidence="3">The sequence shown here is derived from an EMBL/GenBank/DDBJ whole genome shotgun (WGS) entry which is preliminary data.</text>
</comment>
<dbReference type="SUPFAM" id="SSF51445">
    <property type="entry name" value="(Trans)glycosidases"/>
    <property type="match status" value="1"/>
</dbReference>
<dbReference type="STRING" id="582515.KR51_00023640"/>
<evidence type="ECO:0000259" key="2">
    <source>
        <dbReference type="Pfam" id="PF02638"/>
    </source>
</evidence>
<keyword evidence="4" id="KW-1185">Reference proteome</keyword>
<dbReference type="InterPro" id="IPR003790">
    <property type="entry name" value="GHL10"/>
</dbReference>
<reference evidence="3 4" key="1">
    <citation type="submission" date="2013-05" db="EMBL/GenBank/DDBJ databases">
        <title>Draft genome sequence of Rubidibacter lacunae KORDI 51-2.</title>
        <authorList>
            <person name="Choi D.H."/>
            <person name="Noh J.H."/>
            <person name="Kwon K.-K."/>
            <person name="Lee J.-H."/>
            <person name="Ryu J.-Y."/>
        </authorList>
    </citation>
    <scope>NUCLEOTIDE SEQUENCE [LARGE SCALE GENOMIC DNA]</scope>
    <source>
        <strain evidence="3 4">KORDI 51-2</strain>
    </source>
</reference>
<dbReference type="OrthoDB" id="580981at2"/>
<protein>
    <recommendedName>
        <fullName evidence="2">Glycosyl hydrolase-like 10 domain-containing protein</fullName>
    </recommendedName>
</protein>
<evidence type="ECO:0000313" key="3">
    <source>
        <dbReference type="EMBL" id="ERN41102.1"/>
    </source>
</evidence>
<feature type="domain" description="Glycosyl hydrolase-like 10" evidence="2">
    <location>
        <begin position="50"/>
        <end position="353"/>
    </location>
</feature>
<organism evidence="3 4">
    <name type="scientific">Rubidibacter lacunae KORDI 51-2</name>
    <dbReference type="NCBI Taxonomy" id="582515"/>
    <lineage>
        <taxon>Bacteria</taxon>
        <taxon>Bacillati</taxon>
        <taxon>Cyanobacteriota</taxon>
        <taxon>Cyanophyceae</taxon>
        <taxon>Oscillatoriophycideae</taxon>
        <taxon>Chroococcales</taxon>
        <taxon>Aphanothecaceae</taxon>
        <taxon>Rubidibacter</taxon>
    </lineage>
</organism>